<feature type="domain" description="Bacterial Ig-like" evidence="1">
    <location>
        <begin position="345"/>
        <end position="440"/>
    </location>
</feature>
<evidence type="ECO:0000313" key="2">
    <source>
        <dbReference type="EMBL" id="SFL04342.1"/>
    </source>
</evidence>
<evidence type="ECO:0000259" key="1">
    <source>
        <dbReference type="Pfam" id="PF19077"/>
    </source>
</evidence>
<sequence length="827" mass="81739">RVTDAAGNSGSASSLSYVLDVTAPTTTLSGLAISTDTGSLASDRLTKAASQTVTATLSSALASGEVLQGSVDGGVNWSDITSSASGTAVTWTSANLAVGSNSISLRVTDAAGNSGSASSLSYELDVTAPTTTLSGLAISTDTGTSTSDRLTKVASQTVTATLSSALASGDVLEGSVDGGATWSNITSAANGTAVSWTGANLAVGSSSIRLRVTDEAGNSGSAGILSYELDVTAPTTTLSGLAIAPDTGTSASDRLTKAASQTVTATLSSALASGEVLQGSVDGGTTWSNITSAASGTAVSWTGANLAVGSNSISLRVTDAAGNSGSASSLSYELDVTAPTTTLSGLAIGTDTGTSTSDRLTKAASQTVTATLSSALASGEVLEGSVDGGANWSNITSAASGTAVSWTSANLAVGSNSISLRVTDAAGNSGSASSLSYVLDVTAPTTTLSGFDISADTGTSAGDFITKVASQTVTATLSSALSTGDVLQGSVDNGANWSDITAAASGTAVSWTGATLAGNSSIQIRVTDAAGNSGAAFGQAYSLDTTAPSRTILGVDFSSDTGIDGDFVTTTRVQTISATLSGSLGSGDLLMGSLDGGSTWTDVTSFISGSSFSWSGVSLNQGTNQLRLQLTDVAGNNGDVAIRAYELGGQIAVSRGGSAATSEASFNTDPNVDIRFAWLGSSGNEAVAGTDSNDFLALLGGDDAANGGAGNDVLDGGTGSNFLIGGAGVDRFFVDARGGQVTWSTIGDFDLAAGEEVSLWGWRAGVSRVTWVENDGAVGWKGVTMQADIDGNGVNDTYITWTGLEFDDLPVPLATQTGDGTQLLWFF</sequence>
<name>A0A1I4EF02_9PROT</name>
<evidence type="ECO:0000313" key="3">
    <source>
        <dbReference type="Proteomes" id="UP000199473"/>
    </source>
</evidence>
<accession>A0A1I4EF02</accession>
<dbReference type="InterPro" id="IPR011049">
    <property type="entry name" value="Serralysin-like_metalloprot_C"/>
</dbReference>
<dbReference type="EMBL" id="FOSQ01000016">
    <property type="protein sequence ID" value="SFL04342.1"/>
    <property type="molecule type" value="Genomic_DNA"/>
</dbReference>
<organism evidence="2 3">
    <name type="scientific">Falsiroseomonas stagni DSM 19981</name>
    <dbReference type="NCBI Taxonomy" id="1123062"/>
    <lineage>
        <taxon>Bacteria</taxon>
        <taxon>Pseudomonadati</taxon>
        <taxon>Pseudomonadota</taxon>
        <taxon>Alphaproteobacteria</taxon>
        <taxon>Acetobacterales</taxon>
        <taxon>Roseomonadaceae</taxon>
        <taxon>Falsiroseomonas</taxon>
    </lineage>
</organism>
<dbReference type="STRING" id="1123062.SAMN02745775_1162"/>
<feature type="domain" description="Bacterial Ig-like" evidence="1">
    <location>
        <begin position="30"/>
        <end position="125"/>
    </location>
</feature>
<dbReference type="Gene3D" id="2.150.10.10">
    <property type="entry name" value="Serralysin-like metalloprotease, C-terminal"/>
    <property type="match status" value="1"/>
</dbReference>
<dbReference type="SUPFAM" id="SSF51120">
    <property type="entry name" value="beta-Roll"/>
    <property type="match status" value="1"/>
</dbReference>
<dbReference type="Pfam" id="PF00353">
    <property type="entry name" value="HemolysinCabind"/>
    <property type="match status" value="1"/>
</dbReference>
<dbReference type="InterPro" id="IPR044016">
    <property type="entry name" value="Big_13"/>
</dbReference>
<proteinExistence type="predicted"/>
<reference evidence="2 3" key="1">
    <citation type="submission" date="2016-10" db="EMBL/GenBank/DDBJ databases">
        <authorList>
            <person name="de Groot N.N."/>
        </authorList>
    </citation>
    <scope>NUCLEOTIDE SEQUENCE [LARGE SCALE GENOMIC DNA]</scope>
    <source>
        <strain evidence="2 3">DSM 19981</strain>
    </source>
</reference>
<feature type="domain" description="Bacterial Ig-like" evidence="1">
    <location>
        <begin position="240"/>
        <end position="335"/>
    </location>
</feature>
<dbReference type="InterPro" id="IPR013783">
    <property type="entry name" value="Ig-like_fold"/>
</dbReference>
<dbReference type="GO" id="GO:0005509">
    <property type="term" value="F:calcium ion binding"/>
    <property type="evidence" value="ECO:0007669"/>
    <property type="project" value="InterPro"/>
</dbReference>
<protein>
    <submittedName>
        <fullName evidence="2">Ig-like domain (Group 3)</fullName>
    </submittedName>
</protein>
<keyword evidence="3" id="KW-1185">Reference proteome</keyword>
<dbReference type="Pfam" id="PF19077">
    <property type="entry name" value="Big_13"/>
    <property type="match status" value="3"/>
</dbReference>
<feature type="non-terminal residue" evidence="2">
    <location>
        <position position="1"/>
    </location>
</feature>
<dbReference type="Proteomes" id="UP000199473">
    <property type="component" value="Unassembled WGS sequence"/>
</dbReference>
<gene>
    <name evidence="2" type="ORF">SAMN02745775_1162</name>
</gene>
<dbReference type="RefSeq" id="WP_217648850.1">
    <property type="nucleotide sequence ID" value="NZ_FOSQ01000016.1"/>
</dbReference>
<dbReference type="InterPro" id="IPR001343">
    <property type="entry name" value="Hemolysn_Ca-bd"/>
</dbReference>
<dbReference type="AlphaFoldDB" id="A0A1I4EF02"/>
<dbReference type="Gene3D" id="2.60.40.10">
    <property type="entry name" value="Immunoglobulins"/>
    <property type="match status" value="5"/>
</dbReference>